<feature type="domain" description="PAC" evidence="7">
    <location>
        <begin position="83"/>
        <end position="135"/>
    </location>
</feature>
<dbReference type="InterPro" id="IPR035965">
    <property type="entry name" value="PAS-like_dom_sf"/>
</dbReference>
<dbReference type="PANTHER" id="PTHR43531:SF11">
    <property type="entry name" value="METHYL-ACCEPTING CHEMOTAXIS PROTEIN 3"/>
    <property type="match status" value="1"/>
</dbReference>
<keyword evidence="3" id="KW-0807">Transducer</keyword>
<comment type="similarity">
    <text evidence="2">Belongs to the methyl-accepting chemotaxis (MCP) protein family.</text>
</comment>
<reference evidence="9 10" key="1">
    <citation type="submission" date="2020-01" db="EMBL/GenBank/DDBJ databases">
        <title>Jiella pacifica sp. nov.</title>
        <authorList>
            <person name="Xue Z."/>
            <person name="Zhu S."/>
            <person name="Chen J."/>
            <person name="Yang J."/>
        </authorList>
    </citation>
    <scope>NUCLEOTIDE SEQUENCE [LARGE SCALE GENOMIC DNA]</scope>
    <source>
        <strain evidence="9 10">40Bstr34</strain>
    </source>
</reference>
<evidence type="ECO:0000256" key="4">
    <source>
        <dbReference type="SAM" id="Coils"/>
    </source>
</evidence>
<dbReference type="AlphaFoldDB" id="A0A6N9T9T1"/>
<dbReference type="InterPro" id="IPR000014">
    <property type="entry name" value="PAS"/>
</dbReference>
<evidence type="ECO:0000259" key="8">
    <source>
        <dbReference type="PROSITE" id="PS50885"/>
    </source>
</evidence>
<evidence type="ECO:0000256" key="1">
    <source>
        <dbReference type="ARBA" id="ARBA00022500"/>
    </source>
</evidence>
<keyword evidence="10" id="KW-1185">Reference proteome</keyword>
<gene>
    <name evidence="9" type="ORF">GTK09_26985</name>
</gene>
<dbReference type="InterPro" id="IPR004089">
    <property type="entry name" value="MCPsignal_dom"/>
</dbReference>
<dbReference type="SUPFAM" id="SSF58104">
    <property type="entry name" value="Methyl-accepting chemotaxis protein (MCP) signaling domain"/>
    <property type="match status" value="1"/>
</dbReference>
<dbReference type="SUPFAM" id="SSF55785">
    <property type="entry name" value="PYP-like sensor domain (PAS domain)"/>
    <property type="match status" value="2"/>
</dbReference>
<dbReference type="GO" id="GO:0004888">
    <property type="term" value="F:transmembrane signaling receptor activity"/>
    <property type="evidence" value="ECO:0007669"/>
    <property type="project" value="InterPro"/>
</dbReference>
<dbReference type="Pfam" id="PF08447">
    <property type="entry name" value="PAS_3"/>
    <property type="match status" value="1"/>
</dbReference>
<dbReference type="EMBL" id="JAAAMG010000056">
    <property type="protein sequence ID" value="NDW08021.1"/>
    <property type="molecule type" value="Genomic_DNA"/>
</dbReference>
<evidence type="ECO:0000259" key="5">
    <source>
        <dbReference type="PROSITE" id="PS50111"/>
    </source>
</evidence>
<dbReference type="CDD" id="cd11386">
    <property type="entry name" value="MCP_signal"/>
    <property type="match status" value="1"/>
</dbReference>
<comment type="caution">
    <text evidence="9">The sequence shown here is derived from an EMBL/GenBank/DDBJ whole genome shotgun (WGS) entry which is preliminary data.</text>
</comment>
<dbReference type="GO" id="GO:0006935">
    <property type="term" value="P:chemotaxis"/>
    <property type="evidence" value="ECO:0007669"/>
    <property type="project" value="UniProtKB-KW"/>
</dbReference>
<feature type="coiled-coil region" evidence="4">
    <location>
        <begin position="510"/>
        <end position="544"/>
    </location>
</feature>
<evidence type="ECO:0000313" key="9">
    <source>
        <dbReference type="EMBL" id="NDW08021.1"/>
    </source>
</evidence>
<dbReference type="CDD" id="cd00130">
    <property type="entry name" value="PAS"/>
    <property type="match status" value="2"/>
</dbReference>
<dbReference type="InterPro" id="IPR004090">
    <property type="entry name" value="Chemotax_Me-accpt_rcpt"/>
</dbReference>
<dbReference type="InterPro" id="IPR001610">
    <property type="entry name" value="PAC"/>
</dbReference>
<dbReference type="Pfam" id="PF08448">
    <property type="entry name" value="PAS_4"/>
    <property type="match status" value="1"/>
</dbReference>
<feature type="domain" description="PAS" evidence="6">
    <location>
        <begin position="146"/>
        <end position="176"/>
    </location>
</feature>
<dbReference type="PANTHER" id="PTHR43531">
    <property type="entry name" value="PROTEIN ICFG"/>
    <property type="match status" value="1"/>
</dbReference>
<dbReference type="GO" id="GO:0016020">
    <property type="term" value="C:membrane"/>
    <property type="evidence" value="ECO:0007669"/>
    <property type="project" value="InterPro"/>
</dbReference>
<evidence type="ECO:0000256" key="3">
    <source>
        <dbReference type="PROSITE-ProRule" id="PRU00284"/>
    </source>
</evidence>
<dbReference type="PROSITE" id="PS50112">
    <property type="entry name" value="PAS"/>
    <property type="match status" value="2"/>
</dbReference>
<keyword evidence="4" id="KW-0175">Coiled coil</keyword>
<dbReference type="SMART" id="SM00283">
    <property type="entry name" value="MA"/>
    <property type="match status" value="1"/>
</dbReference>
<dbReference type="GO" id="GO:0007165">
    <property type="term" value="P:signal transduction"/>
    <property type="evidence" value="ECO:0007669"/>
    <property type="project" value="UniProtKB-KW"/>
</dbReference>
<feature type="domain" description="HAMP" evidence="8">
    <location>
        <begin position="246"/>
        <end position="298"/>
    </location>
</feature>
<name>A0A6N9T9T1_9HYPH</name>
<feature type="domain" description="PAC" evidence="7">
    <location>
        <begin position="205"/>
        <end position="257"/>
    </location>
</feature>
<dbReference type="Proteomes" id="UP000469011">
    <property type="component" value="Unassembled WGS sequence"/>
</dbReference>
<dbReference type="PROSITE" id="PS50885">
    <property type="entry name" value="HAMP"/>
    <property type="match status" value="1"/>
</dbReference>
<evidence type="ECO:0000256" key="2">
    <source>
        <dbReference type="ARBA" id="ARBA00029447"/>
    </source>
</evidence>
<feature type="domain" description="Methyl-accepting transducer" evidence="5">
    <location>
        <begin position="303"/>
        <end position="532"/>
    </location>
</feature>
<dbReference type="InterPro" id="IPR051310">
    <property type="entry name" value="MCP_chemotaxis"/>
</dbReference>
<dbReference type="Gene3D" id="1.10.287.950">
    <property type="entry name" value="Methyl-accepting chemotaxis protein"/>
    <property type="match status" value="1"/>
</dbReference>
<dbReference type="PRINTS" id="PR00260">
    <property type="entry name" value="CHEMTRNSDUCR"/>
</dbReference>
<dbReference type="SMART" id="SM00086">
    <property type="entry name" value="PAC"/>
    <property type="match status" value="2"/>
</dbReference>
<dbReference type="InterPro" id="IPR013656">
    <property type="entry name" value="PAS_4"/>
</dbReference>
<feature type="domain" description="PAS" evidence="6">
    <location>
        <begin position="10"/>
        <end position="54"/>
    </location>
</feature>
<evidence type="ECO:0000313" key="10">
    <source>
        <dbReference type="Proteomes" id="UP000469011"/>
    </source>
</evidence>
<evidence type="ECO:0000259" key="6">
    <source>
        <dbReference type="PROSITE" id="PS50112"/>
    </source>
</evidence>
<dbReference type="InterPro" id="IPR003660">
    <property type="entry name" value="HAMP_dom"/>
</dbReference>
<dbReference type="NCBIfam" id="TIGR00229">
    <property type="entry name" value="sensory_box"/>
    <property type="match status" value="2"/>
</dbReference>
<accession>A0A6N9T9T1</accession>
<evidence type="ECO:0000259" key="7">
    <source>
        <dbReference type="PROSITE" id="PS50113"/>
    </source>
</evidence>
<protein>
    <submittedName>
        <fullName evidence="9">PAS domain S-box protein</fullName>
    </submittedName>
</protein>
<keyword evidence="1" id="KW-0145">Chemotaxis</keyword>
<dbReference type="PROSITE" id="PS50111">
    <property type="entry name" value="CHEMOTAXIS_TRANSDUC_2"/>
    <property type="match status" value="1"/>
</dbReference>
<dbReference type="Pfam" id="PF00015">
    <property type="entry name" value="MCPsignal"/>
    <property type="match status" value="1"/>
</dbReference>
<sequence length="577" mass="62807">MLSRHFLGPQRTRLIDALEKSLAIIEFSPDGMILSANENFCRLVGYSSKEIVGRHHSMFVDKSYAESADYRDFWRRLGQGKFESREYRRFGKGGRQVWIQASYNPVLNARGKVTRVVKVASDTTAAHMRNANFESKLGAISRVQGIIEFTSDGTIIDANKNFLDLLGYTLEEVKGRHHRMFVDEAYATSQAYRDLWQSLNEGNYVAAEFERVGKNGKRVSIQASYNPILDGDGKVCSIVKFATDVTDRVRAVVEVASGLDELSNNNLCHRLEHPFAPAFEQLRRDYNTSLDALQSTMQKVANSSQLVKTETHEIFELTAVMSSRIDQQAANLQDAAGVLDSITATVKTSAEGALEAAIAASGARSGTLQSGKVMNQAAVVMGEINESSGRIAEFIGIIDEIAFQTNLLALNAGVEAARAGEAGRGFAVVAQEVRGLAQRSAVAAKEIKVLISSSSGQVKRGVALMNETAAALEEVTAKVGEIDVVLSSVAKTAQEQAAGLGEVNLTVNRMDQATQENAEMLGRAKAATQNLQNAAEEMATLISEFRLHEGESVGSNAKRPQLTLVHRAQRTRKAMRG</sequence>
<dbReference type="InterPro" id="IPR000700">
    <property type="entry name" value="PAS-assoc_C"/>
</dbReference>
<organism evidence="9 10">
    <name type="scientific">Jiella pacifica</name>
    <dbReference type="NCBI Taxonomy" id="2696469"/>
    <lineage>
        <taxon>Bacteria</taxon>
        <taxon>Pseudomonadati</taxon>
        <taxon>Pseudomonadota</taxon>
        <taxon>Alphaproteobacteria</taxon>
        <taxon>Hyphomicrobiales</taxon>
        <taxon>Aurantimonadaceae</taxon>
        <taxon>Jiella</taxon>
    </lineage>
</organism>
<dbReference type="SMART" id="SM00091">
    <property type="entry name" value="PAS"/>
    <property type="match status" value="2"/>
</dbReference>
<proteinExistence type="inferred from homology"/>
<dbReference type="Gene3D" id="3.30.450.20">
    <property type="entry name" value="PAS domain"/>
    <property type="match status" value="2"/>
</dbReference>
<dbReference type="PROSITE" id="PS50113">
    <property type="entry name" value="PAC"/>
    <property type="match status" value="2"/>
</dbReference>
<dbReference type="InterPro" id="IPR013655">
    <property type="entry name" value="PAS_fold_3"/>
</dbReference>